<dbReference type="SUPFAM" id="SSF111369">
    <property type="entry name" value="HlyD-like secretion proteins"/>
    <property type="match status" value="1"/>
</dbReference>
<dbReference type="GO" id="GO:0030288">
    <property type="term" value="C:outer membrane-bounded periplasmic space"/>
    <property type="evidence" value="ECO:0000318"/>
    <property type="project" value="GO_Central"/>
</dbReference>
<evidence type="ECO:0000256" key="6">
    <source>
        <dbReference type="SAM" id="MobiDB-lite"/>
    </source>
</evidence>
<dbReference type="PANTHER" id="PTHR30097:SF15">
    <property type="entry name" value="CATION EFFLUX SYSTEM PROTEIN CUSB"/>
    <property type="match status" value="1"/>
</dbReference>
<dbReference type="Pfam" id="PF25975">
    <property type="entry name" value="CzcB_C"/>
    <property type="match status" value="1"/>
</dbReference>
<dbReference type="Gene3D" id="2.40.420.20">
    <property type="match status" value="1"/>
</dbReference>
<dbReference type="Gene3D" id="2.40.50.100">
    <property type="match status" value="1"/>
</dbReference>
<dbReference type="GO" id="GO:0030313">
    <property type="term" value="C:cell envelope"/>
    <property type="evidence" value="ECO:0000318"/>
    <property type="project" value="GO_Central"/>
</dbReference>
<dbReference type="Pfam" id="PF25954">
    <property type="entry name" value="Beta-barrel_RND_2"/>
    <property type="match status" value="1"/>
</dbReference>
<accession>Q74BA5</accession>
<dbReference type="GO" id="GO:0022857">
    <property type="term" value="F:transmembrane transporter activity"/>
    <property type="evidence" value="ECO:0007669"/>
    <property type="project" value="InterPro"/>
</dbReference>
<organism evidence="11 12">
    <name type="scientific">Geobacter sulfurreducens (strain ATCC 51573 / DSM 12127 / PCA)</name>
    <dbReference type="NCBI Taxonomy" id="243231"/>
    <lineage>
        <taxon>Bacteria</taxon>
        <taxon>Pseudomonadati</taxon>
        <taxon>Thermodesulfobacteriota</taxon>
        <taxon>Desulfuromonadia</taxon>
        <taxon>Geobacterales</taxon>
        <taxon>Geobacteraceae</taxon>
        <taxon>Geobacter</taxon>
    </lineage>
</organism>
<dbReference type="InterPro" id="IPR058649">
    <property type="entry name" value="CzcB_C"/>
</dbReference>
<keyword evidence="2" id="KW-0813">Transport</keyword>
<dbReference type="FunFam" id="2.40.30.170:FF:000010">
    <property type="entry name" value="Efflux RND transporter periplasmic adaptor subunit"/>
    <property type="match status" value="1"/>
</dbReference>
<feature type="region of interest" description="Disordered" evidence="6">
    <location>
        <begin position="28"/>
        <end position="68"/>
    </location>
</feature>
<proteinExistence type="inferred from homology"/>
<dbReference type="Gene3D" id="2.40.30.170">
    <property type="match status" value="1"/>
</dbReference>
<keyword evidence="3" id="KW-0862">Zinc</keyword>
<evidence type="ECO:0000259" key="7">
    <source>
        <dbReference type="Pfam" id="PF25893"/>
    </source>
</evidence>
<dbReference type="HOGENOM" id="CLU_018816_13_3_7"/>
<dbReference type="InParanoid" id="Q74BA5"/>
<keyword evidence="12" id="KW-1185">Reference proteome</keyword>
<gene>
    <name evidence="11" type="ordered locus">GSU2136</name>
</gene>
<reference evidence="11 12" key="1">
    <citation type="journal article" date="2003" name="Science">
        <title>Genome of Geobacter sulfurreducens: metal reduction in subsurface environments.</title>
        <authorList>
            <person name="Methe B.A."/>
            <person name="Nelson K.E."/>
            <person name="Eisen J.A."/>
            <person name="Paulsen I.T."/>
            <person name="Nelson W."/>
            <person name="Heidelberg J.F."/>
            <person name="Wu D."/>
            <person name="Wu M."/>
            <person name="Ward N."/>
            <person name="Beanan M.J."/>
            <person name="Dodson R.J."/>
            <person name="Madupu R."/>
            <person name="Brinkac L.M."/>
            <person name="Daugherty S.C."/>
            <person name="DeBoy R.T."/>
            <person name="Durkin A.S."/>
            <person name="Gwinn M."/>
            <person name="Kolonay J.F."/>
            <person name="Sullivan S.A."/>
            <person name="Haft D.H."/>
            <person name="Selengut J."/>
            <person name="Davidsen T.M."/>
            <person name="Zafar N."/>
            <person name="White O."/>
            <person name="Tran B."/>
            <person name="Romero C."/>
            <person name="Forberger H.A."/>
            <person name="Weidman J."/>
            <person name="Khouri H."/>
            <person name="Feldblyum T.V."/>
            <person name="Utterback T.R."/>
            <person name="Van Aken S.E."/>
            <person name="Lovley D.R."/>
            <person name="Fraser C.M."/>
        </authorList>
    </citation>
    <scope>NUCLEOTIDE SEQUENCE [LARGE SCALE GENOMIC DNA]</scope>
    <source>
        <strain evidence="12">ATCC 51573 / DSM 12127 / PCA</strain>
    </source>
</reference>
<feature type="domain" description="CzcB-like barrel-sandwich hybrid" evidence="9">
    <location>
        <begin position="109"/>
        <end position="257"/>
    </location>
</feature>
<feature type="domain" description="CzcB-like C-terminal circularly permuted SH3-like" evidence="10">
    <location>
        <begin position="344"/>
        <end position="405"/>
    </location>
</feature>
<evidence type="ECO:0000256" key="5">
    <source>
        <dbReference type="ARBA" id="ARBA00058766"/>
    </source>
</evidence>
<evidence type="ECO:0000259" key="9">
    <source>
        <dbReference type="Pfam" id="PF25973"/>
    </source>
</evidence>
<feature type="domain" description="CusB-like beta-barrel" evidence="8">
    <location>
        <begin position="260"/>
        <end position="335"/>
    </location>
</feature>
<comment type="function">
    <text evidence="5">CzcA and CzcB together would act in zinc efflux nearly as effectively as the complete czc efflux system (CzcABC). The CzcB protein is thought to funnel zinc cations to the CzcA transport protein.</text>
</comment>
<evidence type="ECO:0000256" key="2">
    <source>
        <dbReference type="ARBA" id="ARBA00022448"/>
    </source>
</evidence>
<feature type="compositionally biased region" description="Basic and acidic residues" evidence="6">
    <location>
        <begin position="33"/>
        <end position="68"/>
    </location>
</feature>
<protein>
    <submittedName>
        <fullName evidence="11">Efflux pump, RND family, membrane fusion protein</fullName>
    </submittedName>
</protein>
<comment type="similarity">
    <text evidence="1">Belongs to the membrane fusion protein (MFP) (TC 8.A.1) family.</text>
</comment>
<dbReference type="eggNOG" id="COG0845">
    <property type="taxonomic scope" value="Bacteria"/>
</dbReference>
<evidence type="ECO:0000313" key="12">
    <source>
        <dbReference type="Proteomes" id="UP000000577"/>
    </source>
</evidence>
<dbReference type="InterPro" id="IPR058792">
    <property type="entry name" value="Beta-barrel_RND_2"/>
</dbReference>
<dbReference type="STRING" id="243231.GSU2136"/>
<evidence type="ECO:0000313" key="11">
    <source>
        <dbReference type="EMBL" id="AAR35512.1"/>
    </source>
</evidence>
<feature type="domain" description="CzcB-like alpha-helical hairpin" evidence="7">
    <location>
        <begin position="152"/>
        <end position="206"/>
    </location>
</feature>
<evidence type="ECO:0000256" key="4">
    <source>
        <dbReference type="ARBA" id="ARBA00043263"/>
    </source>
</evidence>
<dbReference type="RefSeq" id="WP_010942781.1">
    <property type="nucleotide sequence ID" value="NC_002939.5"/>
</dbReference>
<dbReference type="InterPro" id="IPR051909">
    <property type="entry name" value="MFP_Cation_Efflux"/>
</dbReference>
<dbReference type="PANTHER" id="PTHR30097">
    <property type="entry name" value="CATION EFFLUX SYSTEM PROTEIN CUSB"/>
    <property type="match status" value="1"/>
</dbReference>
<dbReference type="FunFam" id="2.40.420.20:FF:000006">
    <property type="entry name" value="RND family efflux transporter MFP subunit"/>
    <property type="match status" value="1"/>
</dbReference>
<dbReference type="EnsemblBacteria" id="AAR35512">
    <property type="protein sequence ID" value="AAR35512"/>
    <property type="gene ID" value="GSU2136"/>
</dbReference>
<dbReference type="Pfam" id="PF25893">
    <property type="entry name" value="HH_CzcB"/>
    <property type="match status" value="1"/>
</dbReference>
<dbReference type="EMBL" id="AE017180">
    <property type="protein sequence ID" value="AAR35512.1"/>
    <property type="molecule type" value="Genomic_DNA"/>
</dbReference>
<dbReference type="Proteomes" id="UP000000577">
    <property type="component" value="Chromosome"/>
</dbReference>
<dbReference type="GO" id="GO:0046686">
    <property type="term" value="P:response to cadmium ion"/>
    <property type="evidence" value="ECO:0007669"/>
    <property type="project" value="UniProtKB-KW"/>
</dbReference>
<dbReference type="InterPro" id="IPR058648">
    <property type="entry name" value="HH_CzcB-like"/>
</dbReference>
<dbReference type="FunFam" id="1.10.287.470:FF:000018">
    <property type="entry name" value="Efflux RND transporter periplasmic adaptor subunit"/>
    <property type="match status" value="1"/>
</dbReference>
<dbReference type="GO" id="GO:0046914">
    <property type="term" value="F:transition metal ion binding"/>
    <property type="evidence" value="ECO:0000318"/>
    <property type="project" value="GO_Central"/>
</dbReference>
<dbReference type="OrthoDB" id="9806939at2"/>
<evidence type="ECO:0000259" key="8">
    <source>
        <dbReference type="Pfam" id="PF25954"/>
    </source>
</evidence>
<dbReference type="InterPro" id="IPR006143">
    <property type="entry name" value="RND_pump_MFP"/>
</dbReference>
<dbReference type="InterPro" id="IPR058647">
    <property type="entry name" value="BSH_CzcB-like"/>
</dbReference>
<dbReference type="NCBIfam" id="TIGR01730">
    <property type="entry name" value="RND_mfp"/>
    <property type="match status" value="1"/>
</dbReference>
<dbReference type="AlphaFoldDB" id="Q74BA5"/>
<reference evidence="11 12" key="2">
    <citation type="journal article" date="2012" name="BMC Genomics">
        <title>Comparative genomic analysis of Geobacter sulfurreducens KN400, a strain with enhanced capacity for extracellular electron transfer and electricity production.</title>
        <authorList>
            <person name="Butler J.E."/>
            <person name="Young N.D."/>
            <person name="Aklujkar M."/>
            <person name="Lovley D.R."/>
        </authorList>
    </citation>
    <scope>NUCLEOTIDE SEQUENCE [LARGE SCALE GENOMIC DNA]</scope>
    <source>
        <strain evidence="12">ATCC 51573 / DSM 12127 / PCA</strain>
    </source>
</reference>
<dbReference type="GO" id="GO:0016020">
    <property type="term" value="C:membrane"/>
    <property type="evidence" value="ECO:0007669"/>
    <property type="project" value="InterPro"/>
</dbReference>
<dbReference type="KEGG" id="gsu:GSU2136"/>
<evidence type="ECO:0000256" key="3">
    <source>
        <dbReference type="ARBA" id="ARBA00022833"/>
    </source>
</evidence>
<evidence type="ECO:0000256" key="1">
    <source>
        <dbReference type="ARBA" id="ARBA00009477"/>
    </source>
</evidence>
<keyword evidence="4" id="KW-0105">Cadmium resistance</keyword>
<dbReference type="GO" id="GO:0015679">
    <property type="term" value="P:plasma membrane copper ion transport"/>
    <property type="evidence" value="ECO:0000318"/>
    <property type="project" value="GO_Central"/>
</dbReference>
<dbReference type="Gene3D" id="1.10.287.470">
    <property type="entry name" value="Helix hairpin bin"/>
    <property type="match status" value="1"/>
</dbReference>
<name>Q74BA5_GEOSL</name>
<dbReference type="GO" id="GO:0060003">
    <property type="term" value="P:copper ion export"/>
    <property type="evidence" value="ECO:0000318"/>
    <property type="project" value="GO_Central"/>
</dbReference>
<dbReference type="SMR" id="Q74BA5"/>
<dbReference type="Pfam" id="PF25973">
    <property type="entry name" value="BSH_CzcB"/>
    <property type="match status" value="1"/>
</dbReference>
<sequence length="418" mass="45404">MNKKAIIIGLILALALGGGVAYRLTHSTTGGGEKAEQKEAGHKDEKGGHDEGKEEKEKKEEHDEHGEEKLVKMSAEVQKQSGVVVAPAKKQRLAGVISATGKVEANADRIAHVSPRIPGKIVAVRSSLGDSVAAGQVLVTLDSVELGEALNRYHQSRTKLALAQSNMDRIKVLVDKKIAARKEILQAETDYKTAQTELHTDEERLSLYGINLSDLKSDNHKKPLLPVRSPIGGVITEKHAIVGELSDPSKSLYTVADLSSVWVLVDIHEKDLAKVRRGQAATVIVGAFPDKKFRGRITYLADLVDEATRTVKARVEVPNPGRKLKPEMFATVELAIAADAPPVLAVPEEAVLELDGKKVIFVAEKETEFEPRVVELGRTVGGMVEVVSGLKEGERYATKGAFTLKSELKKEELEDDEH</sequence>
<dbReference type="PATRIC" id="fig|243231.5.peg.2167"/>
<evidence type="ECO:0000259" key="10">
    <source>
        <dbReference type="Pfam" id="PF25975"/>
    </source>
</evidence>